<evidence type="ECO:0000256" key="4">
    <source>
        <dbReference type="ARBA" id="ARBA00022840"/>
    </source>
</evidence>
<dbReference type="Gene3D" id="3.40.50.300">
    <property type="entry name" value="P-loop containing nucleotide triphosphate hydrolases"/>
    <property type="match status" value="1"/>
</dbReference>
<dbReference type="SMART" id="SM00382">
    <property type="entry name" value="AAA"/>
    <property type="match status" value="1"/>
</dbReference>
<name>A0A829GLZ2_LACPA</name>
<accession>A0A829GLZ2</accession>
<protein>
    <submittedName>
        <fullName evidence="6">Multidrug ABC transporter ATPase</fullName>
    </submittedName>
</protein>
<evidence type="ECO:0000259" key="5">
    <source>
        <dbReference type="PROSITE" id="PS50893"/>
    </source>
</evidence>
<dbReference type="InterPro" id="IPR027417">
    <property type="entry name" value="P-loop_NTPase"/>
</dbReference>
<dbReference type="InterPro" id="IPR003593">
    <property type="entry name" value="AAA+_ATPase"/>
</dbReference>
<evidence type="ECO:0000256" key="2">
    <source>
        <dbReference type="ARBA" id="ARBA00022448"/>
    </source>
</evidence>
<dbReference type="GO" id="GO:0016887">
    <property type="term" value="F:ATP hydrolysis activity"/>
    <property type="evidence" value="ECO:0007669"/>
    <property type="project" value="InterPro"/>
</dbReference>
<dbReference type="PROSITE" id="PS00211">
    <property type="entry name" value="ABC_TRANSPORTER_1"/>
    <property type="match status" value="1"/>
</dbReference>
<feature type="domain" description="ABC transporter" evidence="5">
    <location>
        <begin position="2"/>
        <end position="226"/>
    </location>
</feature>
<comment type="caution">
    <text evidence="6">The sequence shown here is derived from an EMBL/GenBank/DDBJ whole genome shotgun (WGS) entry which is preliminary data.</text>
</comment>
<sequence length="301" mass="33704">MLKVDHLEKSFGTKQVLHQISFEIKRGHIVGLIGANGAGKTTIMKSILGITSFTGKIVFNGLKITADDHRALERVGALIEYPGLYPYLTGREQLTLFSRGDQPRNKVNRIIEDLGISSYADIKTSKYSLGMRQKLGIALAFVNNPELVILDEPMNGLDPKATMELRDLILKKKEQGVTFLISSHILSELQKIADEVTIIDHGRLVLNSTMQDILSKSSKYLLLDTNQNPVAEKVLLQNGYEVFTDKHLLKIKRPQNSSINEMLKVLWTQNILIKNISETQGDLEDSLLDVLKKSPQESLEV</sequence>
<dbReference type="InterPro" id="IPR017871">
    <property type="entry name" value="ABC_transporter-like_CS"/>
</dbReference>
<dbReference type="Proteomes" id="UP000014316">
    <property type="component" value="Unassembled WGS sequence"/>
</dbReference>
<dbReference type="SUPFAM" id="SSF52540">
    <property type="entry name" value="P-loop containing nucleoside triphosphate hydrolases"/>
    <property type="match status" value="1"/>
</dbReference>
<dbReference type="PANTHER" id="PTHR43335:SF4">
    <property type="entry name" value="ABC TRANSPORTER, ATP-BINDING PROTEIN"/>
    <property type="match status" value="1"/>
</dbReference>
<gene>
    <name evidence="6" type="ORF">Lpp123_00235</name>
</gene>
<evidence type="ECO:0000256" key="1">
    <source>
        <dbReference type="ARBA" id="ARBA00005417"/>
    </source>
</evidence>
<dbReference type="EMBL" id="ANJW01000017">
    <property type="protein sequence ID" value="EPC59442.1"/>
    <property type="molecule type" value="Genomic_DNA"/>
</dbReference>
<comment type="similarity">
    <text evidence="1">Belongs to the ABC transporter superfamily.</text>
</comment>
<keyword evidence="3" id="KW-0547">Nucleotide-binding</keyword>
<dbReference type="Pfam" id="PF00005">
    <property type="entry name" value="ABC_tran"/>
    <property type="match status" value="1"/>
</dbReference>
<keyword evidence="4" id="KW-0067">ATP-binding</keyword>
<organism evidence="6 7">
    <name type="scientific">Lacticaseibacillus paracasei subsp. paracasei Lpp123</name>
    <dbReference type="NCBI Taxonomy" id="1256201"/>
    <lineage>
        <taxon>Bacteria</taxon>
        <taxon>Bacillati</taxon>
        <taxon>Bacillota</taxon>
        <taxon>Bacilli</taxon>
        <taxon>Lactobacillales</taxon>
        <taxon>Lactobacillaceae</taxon>
        <taxon>Lacticaseibacillus</taxon>
    </lineage>
</organism>
<evidence type="ECO:0000313" key="7">
    <source>
        <dbReference type="Proteomes" id="UP000014316"/>
    </source>
</evidence>
<dbReference type="AlphaFoldDB" id="A0A829GLZ2"/>
<evidence type="ECO:0000313" key="6">
    <source>
        <dbReference type="EMBL" id="EPC59442.1"/>
    </source>
</evidence>
<evidence type="ECO:0000256" key="3">
    <source>
        <dbReference type="ARBA" id="ARBA00022741"/>
    </source>
</evidence>
<dbReference type="InterPro" id="IPR003439">
    <property type="entry name" value="ABC_transporter-like_ATP-bd"/>
</dbReference>
<dbReference type="PANTHER" id="PTHR43335">
    <property type="entry name" value="ABC TRANSPORTER, ATP-BINDING PROTEIN"/>
    <property type="match status" value="1"/>
</dbReference>
<dbReference type="GO" id="GO:0005524">
    <property type="term" value="F:ATP binding"/>
    <property type="evidence" value="ECO:0007669"/>
    <property type="project" value="UniProtKB-KW"/>
</dbReference>
<keyword evidence="2" id="KW-0813">Transport</keyword>
<proteinExistence type="inferred from homology"/>
<dbReference type="PROSITE" id="PS50893">
    <property type="entry name" value="ABC_TRANSPORTER_2"/>
    <property type="match status" value="1"/>
</dbReference>
<reference evidence="6 7" key="1">
    <citation type="journal article" date="2013" name="PLoS ONE">
        <title>Lactobacillus paracasei comparative genomics: towards species pan-genome definition and exploitation of diversity.</title>
        <authorList>
            <person name="Smokvina T."/>
            <person name="Wels M."/>
            <person name="Polka J."/>
            <person name="Chervaux C."/>
            <person name="Brisse S."/>
            <person name="Boekhorst J."/>
            <person name="van Hylckama Vlieg J.E."/>
            <person name="Siezen R.J."/>
        </authorList>
    </citation>
    <scope>NUCLEOTIDE SEQUENCE [LARGE SCALE GENOMIC DNA]</scope>
    <source>
        <strain evidence="6 7">Lpp123</strain>
    </source>
</reference>